<keyword evidence="2" id="KW-0812">Transmembrane</keyword>
<dbReference type="eggNOG" id="ENOG502SJ2X">
    <property type="taxonomic scope" value="Eukaryota"/>
</dbReference>
<evidence type="ECO:0000256" key="2">
    <source>
        <dbReference type="SAM" id="Phobius"/>
    </source>
</evidence>
<reference evidence="3 4" key="1">
    <citation type="journal article" date="2012" name="Science">
        <title>The Paleozoic origin of enzymatic lignin decomposition reconstructed from 31 fungal genomes.</title>
        <authorList>
            <person name="Floudas D."/>
            <person name="Binder M."/>
            <person name="Riley R."/>
            <person name="Barry K."/>
            <person name="Blanchette R.A."/>
            <person name="Henrissat B."/>
            <person name="Martinez A.T."/>
            <person name="Otillar R."/>
            <person name="Spatafora J.W."/>
            <person name="Yadav J.S."/>
            <person name="Aerts A."/>
            <person name="Benoit I."/>
            <person name="Boyd A."/>
            <person name="Carlson A."/>
            <person name="Copeland A."/>
            <person name="Coutinho P.M."/>
            <person name="de Vries R.P."/>
            <person name="Ferreira P."/>
            <person name="Findley K."/>
            <person name="Foster B."/>
            <person name="Gaskell J."/>
            <person name="Glotzer D."/>
            <person name="Gorecki P."/>
            <person name="Heitman J."/>
            <person name="Hesse C."/>
            <person name="Hori C."/>
            <person name="Igarashi K."/>
            <person name="Jurgens J.A."/>
            <person name="Kallen N."/>
            <person name="Kersten P."/>
            <person name="Kohler A."/>
            <person name="Kuees U."/>
            <person name="Kumar T.K.A."/>
            <person name="Kuo A."/>
            <person name="LaButti K."/>
            <person name="Larrondo L.F."/>
            <person name="Lindquist E."/>
            <person name="Ling A."/>
            <person name="Lombard V."/>
            <person name="Lucas S."/>
            <person name="Lundell T."/>
            <person name="Martin R."/>
            <person name="McLaughlin D.J."/>
            <person name="Morgenstern I."/>
            <person name="Morin E."/>
            <person name="Murat C."/>
            <person name="Nagy L.G."/>
            <person name="Nolan M."/>
            <person name="Ohm R.A."/>
            <person name="Patyshakuliyeva A."/>
            <person name="Rokas A."/>
            <person name="Ruiz-Duenas F.J."/>
            <person name="Sabat G."/>
            <person name="Salamov A."/>
            <person name="Samejima M."/>
            <person name="Schmutz J."/>
            <person name="Slot J.C."/>
            <person name="St John F."/>
            <person name="Stenlid J."/>
            <person name="Sun H."/>
            <person name="Sun S."/>
            <person name="Syed K."/>
            <person name="Tsang A."/>
            <person name="Wiebenga A."/>
            <person name="Young D."/>
            <person name="Pisabarro A."/>
            <person name="Eastwood D.C."/>
            <person name="Martin F."/>
            <person name="Cullen D."/>
            <person name="Grigoriev I.V."/>
            <person name="Hibbett D.S."/>
        </authorList>
    </citation>
    <scope>NUCLEOTIDE SEQUENCE [LARGE SCALE GENOMIC DNA]</scope>
    <source>
        <strain evidence="3 4">ATCC 11539</strain>
    </source>
</reference>
<dbReference type="HOGENOM" id="CLU_037968_0_0_1"/>
<organism evidence="3 4">
    <name type="scientific">Gloeophyllum trabeum (strain ATCC 11539 / FP-39264 / Madison 617)</name>
    <name type="common">Brown rot fungus</name>
    <dbReference type="NCBI Taxonomy" id="670483"/>
    <lineage>
        <taxon>Eukaryota</taxon>
        <taxon>Fungi</taxon>
        <taxon>Dikarya</taxon>
        <taxon>Basidiomycota</taxon>
        <taxon>Agaricomycotina</taxon>
        <taxon>Agaricomycetes</taxon>
        <taxon>Gloeophyllales</taxon>
        <taxon>Gloeophyllaceae</taxon>
        <taxon>Gloeophyllum</taxon>
    </lineage>
</organism>
<accession>S7QBE7</accession>
<keyword evidence="4" id="KW-1185">Reference proteome</keyword>
<evidence type="ECO:0000256" key="1">
    <source>
        <dbReference type="SAM" id="MobiDB-lite"/>
    </source>
</evidence>
<dbReference type="OrthoDB" id="3233661at2759"/>
<dbReference type="RefSeq" id="XP_007864399.1">
    <property type="nucleotide sequence ID" value="XM_007866208.1"/>
</dbReference>
<feature type="transmembrane region" description="Helical" evidence="2">
    <location>
        <begin position="83"/>
        <end position="105"/>
    </location>
</feature>
<dbReference type="GeneID" id="19303801"/>
<name>S7QBE7_GLOTA</name>
<dbReference type="AlphaFoldDB" id="S7QBE7"/>
<dbReference type="OMA" id="DGNSMIN"/>
<keyword evidence="2" id="KW-1133">Transmembrane helix</keyword>
<keyword evidence="2" id="KW-0472">Membrane</keyword>
<feature type="region of interest" description="Disordered" evidence="1">
    <location>
        <begin position="1"/>
        <end position="54"/>
    </location>
</feature>
<dbReference type="EMBL" id="KB469299">
    <property type="protein sequence ID" value="EPQ57276.1"/>
    <property type="molecule type" value="Genomic_DNA"/>
</dbReference>
<dbReference type="Proteomes" id="UP000030669">
    <property type="component" value="Unassembled WGS sequence"/>
</dbReference>
<proteinExistence type="predicted"/>
<gene>
    <name evidence="3" type="ORF">GLOTRDRAFT_137638</name>
</gene>
<evidence type="ECO:0000313" key="3">
    <source>
        <dbReference type="EMBL" id="EPQ57276.1"/>
    </source>
</evidence>
<dbReference type="KEGG" id="gtr:GLOTRDRAFT_137638"/>
<evidence type="ECO:0000313" key="4">
    <source>
        <dbReference type="Proteomes" id="UP000030669"/>
    </source>
</evidence>
<protein>
    <submittedName>
        <fullName evidence="3">Uncharacterized protein</fullName>
    </submittedName>
</protein>
<sequence>MILLDEEDQQQRKLRPSSVAGPTSRNPEEPVPGRDPLPDYETSQALQENESQESDIVTLKKKAKKRRKCVYLDFKSDARFWRATLYALIIYILITLAVGVPLLIIRLRRREKSKPFPVPWDESAAALLALPITEGQVVDCNTWTIDGGSRTSSLEYRFPVSSSIVFKSNVSQDMDSPRLIQGQLAIDLNQDHTEQDTLVFVNLNYSSEAILKETNVCHIRGLGSDGVSITVPRNLAMTDSLHFDMTVLLPSNSANPVSIEALVTFLPSFTQKIGSLYPQVNFEKITIEGPMSAITVGSVQADNVVMKSSLAPISGTFNASSSLILDTIAAPIDANITLVNPRKCGKPTIMDISTGNSGIDANVTLVLTAPPTTTSSLPPQFLSEVTTFSGNLNLSIAHDPSTPPSHMHLRSQNNLGQSSVTVDEKFEGTFSVITKFDEANVLAAKLSASVDPLGQGRTRTFELDYNTTSRMDGWIGWGARPNVKWSRRTGQGRVEVVSSLSPVLLRLGEP</sequence>
<dbReference type="STRING" id="670483.S7QBE7"/>